<feature type="compositionally biased region" description="Low complexity" evidence="1">
    <location>
        <begin position="215"/>
        <end position="231"/>
    </location>
</feature>
<feature type="compositionally biased region" description="Low complexity" evidence="1">
    <location>
        <begin position="265"/>
        <end position="282"/>
    </location>
</feature>
<dbReference type="Proteomes" id="UP001215598">
    <property type="component" value="Unassembled WGS sequence"/>
</dbReference>
<feature type="compositionally biased region" description="Polar residues" evidence="1">
    <location>
        <begin position="283"/>
        <end position="310"/>
    </location>
</feature>
<comment type="caution">
    <text evidence="2">The sequence shown here is derived from an EMBL/GenBank/DDBJ whole genome shotgun (WGS) entry which is preliminary data.</text>
</comment>
<evidence type="ECO:0000256" key="1">
    <source>
        <dbReference type="SAM" id="MobiDB-lite"/>
    </source>
</evidence>
<gene>
    <name evidence="2" type="ORF">B0H16DRAFT_1786982</name>
</gene>
<keyword evidence="3" id="KW-1185">Reference proteome</keyword>
<proteinExistence type="predicted"/>
<dbReference type="EMBL" id="JARKIB010000021">
    <property type="protein sequence ID" value="KAJ7767602.1"/>
    <property type="molecule type" value="Genomic_DNA"/>
</dbReference>
<accession>A0AAD7JLP5</accession>
<evidence type="ECO:0000313" key="2">
    <source>
        <dbReference type="EMBL" id="KAJ7767602.1"/>
    </source>
</evidence>
<protein>
    <submittedName>
        <fullName evidence="2">Uncharacterized protein</fullName>
    </submittedName>
</protein>
<sequence length="310" mass="34279">MTISLFGCNEGRTHGTPSFGPMPLSTLTTQLKHMHTGMLYPSRPELADNDGAFACAVPLYTHANFTTLQEHDEDKRRGWCLVKHLQKAAVCSDASSLYSYLNALGDPNFRWEHRTDEQKVKHCVTAIEVAHQWYKVCTILHHHPTSHMQREDAKITVPAVALNKIIFHDPSLRDKCLKLSRTDPRTSTLFPRRRFIGDVVSQPRGARLEPVVHQAATPQPVVQPAAALQPHAQKRRREDSAASQEKRQQQEDSLDPMTPKRHASRSSSSSSSSSNSSSSSTSTACADTRSTISDVKTMGSTSKASASARS</sequence>
<organism evidence="2 3">
    <name type="scientific">Mycena metata</name>
    <dbReference type="NCBI Taxonomy" id="1033252"/>
    <lineage>
        <taxon>Eukaryota</taxon>
        <taxon>Fungi</taxon>
        <taxon>Dikarya</taxon>
        <taxon>Basidiomycota</taxon>
        <taxon>Agaricomycotina</taxon>
        <taxon>Agaricomycetes</taxon>
        <taxon>Agaricomycetidae</taxon>
        <taxon>Agaricales</taxon>
        <taxon>Marasmiineae</taxon>
        <taxon>Mycenaceae</taxon>
        <taxon>Mycena</taxon>
    </lineage>
</organism>
<feature type="non-terminal residue" evidence="2">
    <location>
        <position position="1"/>
    </location>
</feature>
<feature type="region of interest" description="Disordered" evidence="1">
    <location>
        <begin position="215"/>
        <end position="310"/>
    </location>
</feature>
<reference evidence="2" key="1">
    <citation type="submission" date="2023-03" db="EMBL/GenBank/DDBJ databases">
        <title>Massive genome expansion in bonnet fungi (Mycena s.s.) driven by repeated elements and novel gene families across ecological guilds.</title>
        <authorList>
            <consortium name="Lawrence Berkeley National Laboratory"/>
            <person name="Harder C.B."/>
            <person name="Miyauchi S."/>
            <person name="Viragh M."/>
            <person name="Kuo A."/>
            <person name="Thoen E."/>
            <person name="Andreopoulos B."/>
            <person name="Lu D."/>
            <person name="Skrede I."/>
            <person name="Drula E."/>
            <person name="Henrissat B."/>
            <person name="Morin E."/>
            <person name="Kohler A."/>
            <person name="Barry K."/>
            <person name="LaButti K."/>
            <person name="Morin E."/>
            <person name="Salamov A."/>
            <person name="Lipzen A."/>
            <person name="Mereny Z."/>
            <person name="Hegedus B."/>
            <person name="Baldrian P."/>
            <person name="Stursova M."/>
            <person name="Weitz H."/>
            <person name="Taylor A."/>
            <person name="Grigoriev I.V."/>
            <person name="Nagy L.G."/>
            <person name="Martin F."/>
            <person name="Kauserud H."/>
        </authorList>
    </citation>
    <scope>NUCLEOTIDE SEQUENCE</scope>
    <source>
        <strain evidence="2">CBHHK182m</strain>
    </source>
</reference>
<dbReference type="AlphaFoldDB" id="A0AAD7JLP5"/>
<name>A0AAD7JLP5_9AGAR</name>
<evidence type="ECO:0000313" key="3">
    <source>
        <dbReference type="Proteomes" id="UP001215598"/>
    </source>
</evidence>
<feature type="compositionally biased region" description="Basic and acidic residues" evidence="1">
    <location>
        <begin position="236"/>
        <end position="250"/>
    </location>
</feature>